<dbReference type="Proteomes" id="UP000681967">
    <property type="component" value="Unassembled WGS sequence"/>
</dbReference>
<feature type="non-terminal residue" evidence="2">
    <location>
        <position position="1"/>
    </location>
</feature>
<dbReference type="AlphaFoldDB" id="A0A8S2TTW9"/>
<evidence type="ECO:0000313" key="1">
    <source>
        <dbReference type="EMBL" id="CAF4279734.1"/>
    </source>
</evidence>
<comment type="caution">
    <text evidence="2">The sequence shown here is derived from an EMBL/GenBank/DDBJ whole genome shotgun (WGS) entry which is preliminary data.</text>
</comment>
<organism evidence="2 4">
    <name type="scientific">Rotaria magnacalcarata</name>
    <dbReference type="NCBI Taxonomy" id="392030"/>
    <lineage>
        <taxon>Eukaryota</taxon>
        <taxon>Metazoa</taxon>
        <taxon>Spiralia</taxon>
        <taxon>Gnathifera</taxon>
        <taxon>Rotifera</taxon>
        <taxon>Eurotatoria</taxon>
        <taxon>Bdelloidea</taxon>
        <taxon>Philodinida</taxon>
        <taxon>Philodinidae</taxon>
        <taxon>Rotaria</taxon>
    </lineage>
</organism>
<protein>
    <submittedName>
        <fullName evidence="2">Uncharacterized protein</fullName>
    </submittedName>
</protein>
<gene>
    <name evidence="1" type="ORF">BYL167_LOCUS26653</name>
    <name evidence="2" type="ORF">BYL167_LOCUS26748</name>
    <name evidence="3" type="ORF">GIL414_LOCUS30504</name>
</gene>
<dbReference type="EMBL" id="CAJOBH010031532">
    <property type="protein sequence ID" value="CAF4279734.1"/>
    <property type="molecule type" value="Genomic_DNA"/>
</dbReference>
<dbReference type="EMBL" id="CAJOBH010031997">
    <property type="protein sequence ID" value="CAF4282101.1"/>
    <property type="molecule type" value="Genomic_DNA"/>
</dbReference>
<reference evidence="2" key="1">
    <citation type="submission" date="2021-02" db="EMBL/GenBank/DDBJ databases">
        <authorList>
            <person name="Nowell W R."/>
        </authorList>
    </citation>
    <scope>NUCLEOTIDE SEQUENCE</scope>
</reference>
<evidence type="ECO:0000313" key="2">
    <source>
        <dbReference type="EMBL" id="CAF4282101.1"/>
    </source>
</evidence>
<evidence type="ECO:0000313" key="3">
    <source>
        <dbReference type="EMBL" id="CAF4408587.1"/>
    </source>
</evidence>
<proteinExistence type="predicted"/>
<evidence type="ECO:0000313" key="4">
    <source>
        <dbReference type="Proteomes" id="UP000681967"/>
    </source>
</evidence>
<sequence length="31" mass="3506">MSINRIPELVEQVLLSNEDERLVAAIAKLQL</sequence>
<accession>A0A8S2TTW9</accession>
<dbReference type="Proteomes" id="UP000681720">
    <property type="component" value="Unassembled WGS sequence"/>
</dbReference>
<name>A0A8S2TTW9_9BILA</name>
<feature type="non-terminal residue" evidence="2">
    <location>
        <position position="31"/>
    </location>
</feature>
<dbReference type="EMBL" id="CAJOBJ010058715">
    <property type="protein sequence ID" value="CAF4408587.1"/>
    <property type="molecule type" value="Genomic_DNA"/>
</dbReference>